<dbReference type="FunFam" id="2.40.10.10:FF:000039">
    <property type="entry name" value="Brain-specific serine protease 4"/>
    <property type="match status" value="1"/>
</dbReference>
<keyword evidence="6" id="KW-0645">Protease</keyword>
<dbReference type="InterPro" id="IPR001314">
    <property type="entry name" value="Peptidase_S1A"/>
</dbReference>
<feature type="domain" description="Peptidase S1" evidence="8">
    <location>
        <begin position="120"/>
        <end position="360"/>
    </location>
</feature>
<evidence type="ECO:0000256" key="4">
    <source>
        <dbReference type="ARBA" id="ARBA00054350"/>
    </source>
</evidence>
<feature type="region of interest" description="Disordered" evidence="7">
    <location>
        <begin position="39"/>
        <end position="75"/>
    </location>
</feature>
<dbReference type="InterPro" id="IPR001254">
    <property type="entry name" value="Trypsin_dom"/>
</dbReference>
<dbReference type="Proteomes" id="UP000694387">
    <property type="component" value="Chromosome 4"/>
</dbReference>
<dbReference type="CDD" id="cd00190">
    <property type="entry name" value="Tryp_SPc"/>
    <property type="match status" value="1"/>
</dbReference>
<dbReference type="PANTHER" id="PTHR24253">
    <property type="entry name" value="TRANSMEMBRANE PROTEASE SERINE"/>
    <property type="match status" value="1"/>
</dbReference>
<evidence type="ECO:0000313" key="10">
    <source>
        <dbReference type="Proteomes" id="UP000694387"/>
    </source>
</evidence>
<reference evidence="9" key="3">
    <citation type="submission" date="2025-09" db="UniProtKB">
        <authorList>
            <consortium name="Ensembl"/>
        </authorList>
    </citation>
    <scope>IDENTIFICATION</scope>
</reference>
<evidence type="ECO:0000313" key="9">
    <source>
        <dbReference type="Ensembl" id="ENSEASP00005009917.2"/>
    </source>
</evidence>
<evidence type="ECO:0000256" key="3">
    <source>
        <dbReference type="ARBA" id="ARBA00050838"/>
    </source>
</evidence>
<dbReference type="InterPro" id="IPR009003">
    <property type="entry name" value="Peptidase_S1_PA"/>
</dbReference>
<evidence type="ECO:0000259" key="8">
    <source>
        <dbReference type="PROSITE" id="PS50240"/>
    </source>
</evidence>
<dbReference type="EC" id="3.4.21.59" evidence="5"/>
<feature type="region of interest" description="Disordered" evidence="7">
    <location>
        <begin position="359"/>
        <end position="382"/>
    </location>
</feature>
<feature type="compositionally biased region" description="Pro residues" evidence="7">
    <location>
        <begin position="364"/>
        <end position="378"/>
    </location>
</feature>
<comment type="subunit">
    <text evidence="1">Homotetramer.</text>
</comment>
<dbReference type="Gene3D" id="2.40.10.10">
    <property type="entry name" value="Trypsin-like serine proteases"/>
    <property type="match status" value="2"/>
</dbReference>
<protein>
    <recommendedName>
        <fullName evidence="5">tryptase</fullName>
        <ecNumber evidence="5">3.4.21.59</ecNumber>
    </recommendedName>
</protein>
<feature type="compositionally biased region" description="Basic residues" evidence="7">
    <location>
        <begin position="57"/>
        <end position="71"/>
    </location>
</feature>
<dbReference type="PRINTS" id="PR00722">
    <property type="entry name" value="CHYMOTRYPSIN"/>
</dbReference>
<organism evidence="9 10">
    <name type="scientific">Equus asinus</name>
    <name type="common">Donkey</name>
    <name type="synonym">Equus africanus asinus</name>
    <dbReference type="NCBI Taxonomy" id="9793"/>
    <lineage>
        <taxon>Eukaryota</taxon>
        <taxon>Metazoa</taxon>
        <taxon>Chordata</taxon>
        <taxon>Craniata</taxon>
        <taxon>Vertebrata</taxon>
        <taxon>Euteleostomi</taxon>
        <taxon>Mammalia</taxon>
        <taxon>Eutheria</taxon>
        <taxon>Laurasiatheria</taxon>
        <taxon>Perissodactyla</taxon>
        <taxon>Equidae</taxon>
        <taxon>Equus</taxon>
    </lineage>
</organism>
<evidence type="ECO:0000256" key="5">
    <source>
        <dbReference type="ARBA" id="ARBA00066748"/>
    </source>
</evidence>
<dbReference type="PROSITE" id="PS00135">
    <property type="entry name" value="TRYPSIN_SER"/>
    <property type="match status" value="1"/>
</dbReference>
<dbReference type="GeneTree" id="ENSGT00940000165552"/>
<dbReference type="KEGG" id="eai:106831541"/>
<dbReference type="GO" id="GO:0004252">
    <property type="term" value="F:serine-type endopeptidase activity"/>
    <property type="evidence" value="ECO:0007669"/>
    <property type="project" value="UniProtKB-EC"/>
</dbReference>
<keyword evidence="6" id="KW-0378">Hydrolase</keyword>
<keyword evidence="6" id="KW-0720">Serine protease</keyword>
<dbReference type="SMART" id="SM00020">
    <property type="entry name" value="Tryp_SPc"/>
    <property type="match status" value="1"/>
</dbReference>
<accession>A0A8C4LEH8</accession>
<dbReference type="Ensembl" id="ENSEAST00005010767.2">
    <property type="protein sequence ID" value="ENSEASP00005009917.2"/>
    <property type="gene ID" value="ENSEASG00005007024.2"/>
</dbReference>
<comment type="catalytic activity">
    <reaction evidence="3">
        <text>Preferential cleavage: Arg-|-Xaa, Lys-|-Xaa, but with more restricted specificity than trypsin.</text>
        <dbReference type="EC" id="3.4.21.59"/>
    </reaction>
</comment>
<name>A0A8C4LEH8_EQUAS</name>
<evidence type="ECO:0000256" key="1">
    <source>
        <dbReference type="ARBA" id="ARBA00011881"/>
    </source>
</evidence>
<dbReference type="InterPro" id="IPR018114">
    <property type="entry name" value="TRYPSIN_HIS"/>
</dbReference>
<reference evidence="9 10" key="1">
    <citation type="journal article" date="2020" name="Nat. Commun.">
        <title>Donkey genomes provide new insights into domestication and selection for coat color.</title>
        <authorList>
            <person name="Wang"/>
            <person name="C."/>
            <person name="Li"/>
            <person name="H."/>
            <person name="Guo"/>
            <person name="Y."/>
            <person name="Huang"/>
            <person name="J."/>
            <person name="Sun"/>
            <person name="Y."/>
            <person name="Min"/>
            <person name="J."/>
            <person name="Wang"/>
            <person name="J."/>
            <person name="Fang"/>
            <person name="X."/>
            <person name="Zhao"/>
            <person name="Z."/>
            <person name="Wang"/>
            <person name="S."/>
            <person name="Zhang"/>
            <person name="Y."/>
            <person name="Liu"/>
            <person name="Q."/>
            <person name="Jiang"/>
            <person name="Q."/>
            <person name="Wang"/>
            <person name="X."/>
            <person name="Guo"/>
            <person name="Y."/>
            <person name="Yang"/>
            <person name="C."/>
            <person name="Wang"/>
            <person name="Y."/>
            <person name="Tian"/>
            <person name="F."/>
            <person name="Zhuang"/>
            <person name="G."/>
            <person name="Fan"/>
            <person name="Y."/>
            <person name="Gao"/>
            <person name="Q."/>
            <person name="Li"/>
            <person name="Y."/>
            <person name="Ju"/>
            <person name="Z."/>
            <person name="Li"/>
            <person name="J."/>
            <person name="Li"/>
            <person name="R."/>
            <person name="Hou"/>
            <person name="M."/>
            <person name="Yang"/>
            <person name="G."/>
            <person name="Liu"/>
            <person name="G."/>
            <person name="Liu"/>
            <person name="W."/>
            <person name="Guo"/>
            <person name="J."/>
            <person name="Pan"/>
            <person name="S."/>
            <person name="Fan"/>
            <person name="G."/>
            <person name="Zhang"/>
            <person name="W."/>
            <person name="Zhang"/>
            <person name="R."/>
            <person name="Yu"/>
            <person name="J."/>
            <person name="Zhang"/>
            <person name="X."/>
            <person name="Yin"/>
            <person name="Q."/>
            <person name="Ji"/>
            <person name="C."/>
            <person name="Jin"/>
            <person name="Y."/>
            <person name="Yue"/>
            <person name="G."/>
            <person name="Liu"/>
            <person name="M."/>
            <person name="Xu"/>
            <person name="J."/>
            <person name="Liu"/>
            <person name="S."/>
            <person name="Jordana"/>
            <person name="J."/>
            <person name="Noce"/>
            <person name="A."/>
            <person name="Amills"/>
            <person name="M."/>
            <person name="Wu"/>
            <person name="D.D."/>
            <person name="Li"/>
            <person name="S."/>
            <person name="Zhou"/>
            <person name="X. and Zhong"/>
            <person name="J."/>
        </authorList>
    </citation>
    <scope>NUCLEOTIDE SEQUENCE [LARGE SCALE GENOMIC DNA]</scope>
</reference>
<dbReference type="SUPFAM" id="SSF50494">
    <property type="entry name" value="Trypsin-like serine proteases"/>
    <property type="match status" value="1"/>
</dbReference>
<dbReference type="PROSITE" id="PS00134">
    <property type="entry name" value="TRYPSIN_HIS"/>
    <property type="match status" value="1"/>
</dbReference>
<gene>
    <name evidence="9" type="primary">LOC106831541</name>
</gene>
<dbReference type="InterPro" id="IPR033116">
    <property type="entry name" value="TRYPSIN_SER"/>
</dbReference>
<comment type="function">
    <text evidence="4">Tryptase is the major neutral protease present in mast cells and is secreted upon the coupled activation-degranulation response of this cell type.</text>
</comment>
<proteinExistence type="predicted"/>
<dbReference type="Pfam" id="PF00089">
    <property type="entry name" value="Trypsin"/>
    <property type="match status" value="1"/>
</dbReference>
<evidence type="ECO:0000256" key="6">
    <source>
        <dbReference type="RuleBase" id="RU363034"/>
    </source>
</evidence>
<keyword evidence="2" id="KW-1015">Disulfide bond</keyword>
<reference evidence="9" key="2">
    <citation type="submission" date="2025-08" db="UniProtKB">
        <authorList>
            <consortium name="Ensembl"/>
        </authorList>
    </citation>
    <scope>IDENTIFICATION</scope>
</reference>
<evidence type="ECO:0000256" key="7">
    <source>
        <dbReference type="SAM" id="MobiDB-lite"/>
    </source>
</evidence>
<dbReference type="InterPro" id="IPR043504">
    <property type="entry name" value="Peptidase_S1_PA_chymotrypsin"/>
</dbReference>
<keyword evidence="10" id="KW-1185">Reference proteome</keyword>
<dbReference type="AlphaFoldDB" id="A0A8C4LEH8"/>
<sequence length="413" mass="45254">MTAFHGPEAPALGSGRTWYAAFSSYPRGLQAEALVQVGGSSPRKEAVARQPPGGTRRAVRSSRTRTGRMARARVPGSGAGWRGACALTGALLWGHLQLLCAQSPTNTTSVCGQPGVTEKIYHGEDAPDERWPWQASLLFRGQHICGASLFDAQWVISAAHCFQRSHQAEDYRVLLGYHKLEKPTKHSMMMTVYRLFVHNDFNKKYFMSRDITLLQLHRPAKFTSHVLPVCLPGANMTVPVHSSCWATGWGMITEDTVLHPPRQLQQAELGIMNNDACNMLLADPNSGQRPVQEDMICAGDLMKGKSVCRGDSGGPLVCFLNNTWFLMGLSSFSAPCNDPVGPSVFSKVSYFANWIREKQSSSPSPDPSTAPPEEPPPALGNSVSLGTAHKHRTCVILVSSQTFLLWWLSLRIL</sequence>
<evidence type="ECO:0000256" key="2">
    <source>
        <dbReference type="ARBA" id="ARBA00023157"/>
    </source>
</evidence>
<dbReference type="PANTHER" id="PTHR24253:SF42">
    <property type="entry name" value="PROTEASE, SERINE 47"/>
    <property type="match status" value="1"/>
</dbReference>
<dbReference type="OrthoDB" id="546450at2759"/>
<dbReference type="PROSITE" id="PS50240">
    <property type="entry name" value="TRYPSIN_DOM"/>
    <property type="match status" value="1"/>
</dbReference>
<dbReference type="GO" id="GO:0006508">
    <property type="term" value="P:proteolysis"/>
    <property type="evidence" value="ECO:0007669"/>
    <property type="project" value="UniProtKB-KW"/>
</dbReference>